<comment type="caution">
    <text evidence="2">The sequence shown here is derived from an EMBL/GenBank/DDBJ whole genome shotgun (WGS) entry which is preliminary data.</text>
</comment>
<proteinExistence type="predicted"/>
<dbReference type="AlphaFoldDB" id="A0A151B372"/>
<keyword evidence="3" id="KW-1185">Reference proteome</keyword>
<dbReference type="Gene3D" id="1.20.1250.20">
    <property type="entry name" value="MFS general substrate transporter like domains"/>
    <property type="match status" value="1"/>
</dbReference>
<keyword evidence="1" id="KW-0812">Transmembrane</keyword>
<feature type="transmembrane region" description="Helical" evidence="1">
    <location>
        <begin position="118"/>
        <end position="136"/>
    </location>
</feature>
<dbReference type="InterPro" id="IPR053160">
    <property type="entry name" value="MFS_DHA3_Transporter"/>
</dbReference>
<dbReference type="SUPFAM" id="SSF103473">
    <property type="entry name" value="MFS general substrate transporter"/>
    <property type="match status" value="1"/>
</dbReference>
<sequence>MINAVLGGIAEAVVSGCGEALIYDCFLENNEEDSYKQYLANINMWALRFSASATLLSSLLYKINVDLPMSLSILIQVISILAVSRLVDNKLFMEGTFNIKDEFRQQLDNIKGLVNNKIIIKLFFMYFVMMIIISNLNYTSQAFLPSIGIDTVYLGVIFFIFNIISSYGAKHSTKVKLKSTYILLVYGVLLIGLNFSGIYLSLIILCISRYINGMIWPILNADINSNIKDNRATILSYKSLFIQISFIVFDPVIGVSLDALGIRHTYALMGIITLVSLIIVLLLKKRKGAVALDN</sequence>
<feature type="transmembrane region" description="Helical" evidence="1">
    <location>
        <begin position="142"/>
        <end position="163"/>
    </location>
</feature>
<dbReference type="PANTHER" id="PTHR23530:SF1">
    <property type="entry name" value="PERMEASE, MAJOR FACILITATOR SUPERFAMILY-RELATED"/>
    <property type="match status" value="1"/>
</dbReference>
<feature type="transmembrane region" description="Helical" evidence="1">
    <location>
        <begin position="266"/>
        <end position="283"/>
    </location>
</feature>
<evidence type="ECO:0000256" key="1">
    <source>
        <dbReference type="SAM" id="Phobius"/>
    </source>
</evidence>
<reference evidence="2 3" key="1">
    <citation type="submission" date="2016-02" db="EMBL/GenBank/DDBJ databases">
        <title>Genome sequence of Clostridium tepidiprofundi DSM 19306.</title>
        <authorList>
            <person name="Poehlein A."/>
            <person name="Daniel R."/>
        </authorList>
    </citation>
    <scope>NUCLEOTIDE SEQUENCE [LARGE SCALE GENOMIC DNA]</scope>
    <source>
        <strain evidence="2 3">DSM 19306</strain>
    </source>
</reference>
<dbReference type="PATRIC" id="fig|1121338.3.peg.1858"/>
<keyword evidence="1" id="KW-1133">Transmembrane helix</keyword>
<evidence type="ECO:0000313" key="2">
    <source>
        <dbReference type="EMBL" id="KYH34240.1"/>
    </source>
</evidence>
<dbReference type="PANTHER" id="PTHR23530">
    <property type="entry name" value="TRANSPORT PROTEIN-RELATED"/>
    <property type="match status" value="1"/>
</dbReference>
<accession>A0A151B372</accession>
<evidence type="ECO:0000313" key="3">
    <source>
        <dbReference type="Proteomes" id="UP000075531"/>
    </source>
</evidence>
<keyword evidence="1" id="KW-0472">Membrane</keyword>
<dbReference type="Proteomes" id="UP000075531">
    <property type="component" value="Unassembled WGS sequence"/>
</dbReference>
<dbReference type="STRING" id="1121338.CLTEP_18150"/>
<name>A0A151B372_9CLOT</name>
<dbReference type="InterPro" id="IPR036259">
    <property type="entry name" value="MFS_trans_sf"/>
</dbReference>
<gene>
    <name evidence="2" type="ORF">CLTEP_18150</name>
</gene>
<protein>
    <submittedName>
        <fullName evidence="2">Major facilitator superfamily protein</fullName>
    </submittedName>
</protein>
<feature type="transmembrane region" description="Helical" evidence="1">
    <location>
        <begin position="69"/>
        <end position="87"/>
    </location>
</feature>
<dbReference type="EMBL" id="LTBA01000021">
    <property type="protein sequence ID" value="KYH34240.1"/>
    <property type="molecule type" value="Genomic_DNA"/>
</dbReference>
<organism evidence="2 3">
    <name type="scientific">Clostridium tepidiprofundi DSM 19306</name>
    <dbReference type="NCBI Taxonomy" id="1121338"/>
    <lineage>
        <taxon>Bacteria</taxon>
        <taxon>Bacillati</taxon>
        <taxon>Bacillota</taxon>
        <taxon>Clostridia</taxon>
        <taxon>Eubacteriales</taxon>
        <taxon>Clostridiaceae</taxon>
        <taxon>Clostridium</taxon>
    </lineage>
</organism>
<feature type="transmembrane region" description="Helical" evidence="1">
    <location>
        <begin position="175"/>
        <end position="193"/>
    </location>
</feature>